<dbReference type="GO" id="GO:0004674">
    <property type="term" value="F:protein serine/threonine kinase activity"/>
    <property type="evidence" value="ECO:0007669"/>
    <property type="project" value="TreeGrafter"/>
</dbReference>
<dbReference type="AlphaFoldDB" id="A0A0W0ZWE2"/>
<dbReference type="Gene3D" id="1.10.1070.20">
    <property type="match status" value="1"/>
</dbReference>
<protein>
    <submittedName>
        <fullName evidence="5">Putative DNA-binding transcriptional regulator</fullName>
    </submittedName>
</protein>
<dbReference type="InterPro" id="IPR052028">
    <property type="entry name" value="HipA_Ser/Thr_kinase"/>
</dbReference>
<evidence type="ECO:0000256" key="3">
    <source>
        <dbReference type="ARBA" id="ARBA00022777"/>
    </source>
</evidence>
<dbReference type="EMBL" id="LNZA01000001">
    <property type="protein sequence ID" value="KTD73445.1"/>
    <property type="molecule type" value="Genomic_DNA"/>
</dbReference>
<comment type="caution">
    <text evidence="5">The sequence shown here is derived from an EMBL/GenBank/DDBJ whole genome shotgun (WGS) entry which is preliminary data.</text>
</comment>
<accession>A0A0W0ZWE2</accession>
<sequence>MKHCPITYEIISDQENYSQRGLRLLSPQLKALNPLEFSAEEQRKEAIDRVGKMSIQGVQKKLSAQLKIKATCFEIVDQNGHYILKPQSDIYPELPENEAITMTLAKTIDLEVPIHGLVYSKDNSMTYFIKRFDRIGHNKKLALEDFAQLSGEDRNTKYDSSMERVISVIEKFCTFPKIEFVRLFKLTLFNFLIGNEDMHLKNFSLITKDKKICLSPAYDLLNSTIAQKNAKEEMALPIRGRKNNLTQHDLIDYFAGERLGLNPKIIAEVLQEIQYAVPKWRELIGMSFLSKTMQEKYLQLLEARCERLGFVNFVIN</sequence>
<dbReference type="Proteomes" id="UP000054693">
    <property type="component" value="Unassembled WGS sequence"/>
</dbReference>
<keyword evidence="5" id="KW-0238">DNA-binding</keyword>
<evidence type="ECO:0000259" key="4">
    <source>
        <dbReference type="Pfam" id="PF07804"/>
    </source>
</evidence>
<name>A0A0W0ZWE2_9GAMM</name>
<dbReference type="STRING" id="40335.Ltuc_1292"/>
<keyword evidence="6" id="KW-1185">Reference proteome</keyword>
<dbReference type="GO" id="GO:0005829">
    <property type="term" value="C:cytosol"/>
    <property type="evidence" value="ECO:0007669"/>
    <property type="project" value="TreeGrafter"/>
</dbReference>
<evidence type="ECO:0000313" key="5">
    <source>
        <dbReference type="EMBL" id="KTD73445.1"/>
    </source>
</evidence>
<evidence type="ECO:0000256" key="2">
    <source>
        <dbReference type="ARBA" id="ARBA00022679"/>
    </source>
</evidence>
<proteinExistence type="inferred from homology"/>
<dbReference type="PATRIC" id="fig|40335.7.peg.1373"/>
<gene>
    <name evidence="5" type="ORF">Ltuc_1292</name>
</gene>
<reference evidence="5 6" key="1">
    <citation type="submission" date="2015-11" db="EMBL/GenBank/DDBJ databases">
        <title>Genomic analysis of 38 Legionella species identifies large and diverse effector repertoires.</title>
        <authorList>
            <person name="Burstein D."/>
            <person name="Amaro F."/>
            <person name="Zusman T."/>
            <person name="Lifshitz Z."/>
            <person name="Cohen O."/>
            <person name="Gilbert J.A."/>
            <person name="Pupko T."/>
            <person name="Shuman H.A."/>
            <person name="Segal G."/>
        </authorList>
    </citation>
    <scope>NUCLEOTIDE SEQUENCE [LARGE SCALE GENOMIC DNA]</scope>
    <source>
        <strain evidence="5 6">ATCC 49180</strain>
    </source>
</reference>
<keyword evidence="3" id="KW-0418">Kinase</keyword>
<comment type="similarity">
    <text evidence="1">Belongs to the HipA Ser/Thr kinase family.</text>
</comment>
<dbReference type="RefSeq" id="WP_058520479.1">
    <property type="nucleotide sequence ID" value="NZ_CAAAIP010000001.1"/>
</dbReference>
<feature type="domain" description="HipA-like C-terminal" evidence="4">
    <location>
        <begin position="53"/>
        <end position="279"/>
    </location>
</feature>
<organism evidence="5 6">
    <name type="scientific">Legionella tucsonensis</name>
    <dbReference type="NCBI Taxonomy" id="40335"/>
    <lineage>
        <taxon>Bacteria</taxon>
        <taxon>Pseudomonadati</taxon>
        <taxon>Pseudomonadota</taxon>
        <taxon>Gammaproteobacteria</taxon>
        <taxon>Legionellales</taxon>
        <taxon>Legionellaceae</taxon>
        <taxon>Legionella</taxon>
    </lineage>
</organism>
<dbReference type="GO" id="GO:0003677">
    <property type="term" value="F:DNA binding"/>
    <property type="evidence" value="ECO:0007669"/>
    <property type="project" value="UniProtKB-KW"/>
</dbReference>
<keyword evidence="2" id="KW-0808">Transferase</keyword>
<evidence type="ECO:0000313" key="6">
    <source>
        <dbReference type="Proteomes" id="UP000054693"/>
    </source>
</evidence>
<dbReference type="PANTHER" id="PTHR37419">
    <property type="entry name" value="SERINE/THREONINE-PROTEIN KINASE TOXIN HIPA"/>
    <property type="match status" value="1"/>
</dbReference>
<evidence type="ECO:0000256" key="1">
    <source>
        <dbReference type="ARBA" id="ARBA00010164"/>
    </source>
</evidence>
<dbReference type="PANTHER" id="PTHR37419:SF1">
    <property type="entry name" value="SERINE_THREONINE-PROTEIN KINASE TOXIN HIPA"/>
    <property type="match status" value="1"/>
</dbReference>
<dbReference type="Pfam" id="PF07804">
    <property type="entry name" value="HipA_C"/>
    <property type="match status" value="1"/>
</dbReference>
<dbReference type="InterPro" id="IPR012893">
    <property type="entry name" value="HipA-like_C"/>
</dbReference>
<dbReference type="OrthoDB" id="9805913at2"/>